<organism evidence="3 4">
    <name type="scientific">Tumebacillus algifaecis</name>
    <dbReference type="NCBI Taxonomy" id="1214604"/>
    <lineage>
        <taxon>Bacteria</taxon>
        <taxon>Bacillati</taxon>
        <taxon>Bacillota</taxon>
        <taxon>Bacilli</taxon>
        <taxon>Bacillales</taxon>
        <taxon>Alicyclobacillaceae</taxon>
        <taxon>Tumebacillus</taxon>
    </lineage>
</organism>
<dbReference type="InterPro" id="IPR012337">
    <property type="entry name" value="RNaseH-like_sf"/>
</dbReference>
<dbReference type="GO" id="GO:0004523">
    <property type="term" value="F:RNA-DNA hybrid ribonuclease activity"/>
    <property type="evidence" value="ECO:0007669"/>
    <property type="project" value="InterPro"/>
</dbReference>
<dbReference type="Gene3D" id="3.30.420.10">
    <property type="entry name" value="Ribonuclease H-like superfamily/Ribonuclease H"/>
    <property type="match status" value="1"/>
</dbReference>
<dbReference type="InterPro" id="IPR036397">
    <property type="entry name" value="RNaseH_sf"/>
</dbReference>
<protein>
    <recommendedName>
        <fullName evidence="2">RNase H type-2 domain-containing protein</fullName>
    </recommendedName>
</protein>
<dbReference type="SUPFAM" id="SSF53098">
    <property type="entry name" value="Ribonuclease H-like"/>
    <property type="match status" value="1"/>
</dbReference>
<dbReference type="KEGG" id="tab:CIG75_04795"/>
<evidence type="ECO:0000313" key="4">
    <source>
        <dbReference type="Proteomes" id="UP000214688"/>
    </source>
</evidence>
<dbReference type="GO" id="GO:0003723">
    <property type="term" value="F:RNA binding"/>
    <property type="evidence" value="ECO:0007669"/>
    <property type="project" value="UniProtKB-UniRule"/>
</dbReference>
<sequence length="72" mass="7777">MRSVKVYDAASILARDALLKWSNGAKKTYGLTLPNGASSAVIQAGKSYVHQHGKDALANVAKLHFKTIEDIH</sequence>
<dbReference type="EMBL" id="CP022657">
    <property type="protein sequence ID" value="ASS74367.1"/>
    <property type="molecule type" value="Genomic_DNA"/>
</dbReference>
<evidence type="ECO:0000313" key="3">
    <source>
        <dbReference type="EMBL" id="ASS74367.1"/>
    </source>
</evidence>
<gene>
    <name evidence="3" type="ORF">CIG75_04795</name>
</gene>
<dbReference type="AlphaFoldDB" id="A0A223CZ71"/>
<feature type="domain" description="RNase H type-2" evidence="2">
    <location>
        <begin position="1"/>
        <end position="72"/>
    </location>
</feature>
<dbReference type="InterPro" id="IPR024567">
    <property type="entry name" value="RNase_HII/HIII_dom"/>
</dbReference>
<evidence type="ECO:0000256" key="1">
    <source>
        <dbReference type="PROSITE-ProRule" id="PRU01319"/>
    </source>
</evidence>
<proteinExistence type="predicted"/>
<dbReference type="PROSITE" id="PS51975">
    <property type="entry name" value="RNASE_H_2"/>
    <property type="match status" value="1"/>
</dbReference>
<keyword evidence="4" id="KW-1185">Reference proteome</keyword>
<accession>A0A223CZ71</accession>
<dbReference type="Proteomes" id="UP000214688">
    <property type="component" value="Chromosome"/>
</dbReference>
<reference evidence="3 4" key="1">
    <citation type="journal article" date="2015" name="Int. J. Syst. Evol. Microbiol.">
        <title>Tumebacillus algifaecis sp. nov., isolated from decomposing algal scum.</title>
        <authorList>
            <person name="Wu Y.F."/>
            <person name="Zhang B."/>
            <person name="Xing P."/>
            <person name="Wu Q.L."/>
            <person name="Liu S.J."/>
        </authorList>
    </citation>
    <scope>NUCLEOTIDE SEQUENCE [LARGE SCALE GENOMIC DNA]</scope>
    <source>
        <strain evidence="3 4">THMBR28</strain>
    </source>
</reference>
<comment type="caution">
    <text evidence="1">Lacks conserved residue(s) required for the propagation of feature annotation.</text>
</comment>
<evidence type="ECO:0000259" key="2">
    <source>
        <dbReference type="PROSITE" id="PS51975"/>
    </source>
</evidence>
<name>A0A223CZ71_9BACL</name>